<geneLocation type="plasmid" evidence="1">
    <name>unnamed</name>
</geneLocation>
<reference evidence="1 2" key="1">
    <citation type="submission" date="2019-12" db="EMBL/GenBank/DDBJ databases">
        <title>Sporaefaciens musculi gen. nov., sp. nov., a novel bacterium isolated from the caecum of an obese mouse.</title>
        <authorList>
            <person name="Rasmussen T.S."/>
            <person name="Streidl T."/>
            <person name="Hitch T.C.A."/>
            <person name="Wortmann E."/>
            <person name="Deptula P."/>
            <person name="Hansen M."/>
            <person name="Nielsen D.S."/>
            <person name="Clavel T."/>
            <person name="Vogensen F.K."/>
        </authorList>
    </citation>
    <scope>NUCLEOTIDE SEQUENCE [LARGE SCALE GENOMIC DNA]</scope>
    <source>
        <strain evidence="1 2">WCA-9-b2</strain>
        <plasmid evidence="1">unnamed</plasmid>
    </source>
</reference>
<sequence length="210" mass="24153">MGRILHLVLCQMFFYAKILIEGGSCYAYNKEKEMADRVKKKEDTDVQEFLRSHGMSAGNDDYNYHMSLGFYYAYSADAFRYAEMIEDGEIFNEYVVSAVIKNLHVSYQALKYFQNKLNIGNYEFDTAETVTLEEARLENGRIIGNKDHAVKTARRWLARFKKRQAANTGKSSDGMKEKSISQDFFLYEVAVFILYLAGEEIDYGFIGEGG</sequence>
<organism evidence="1 2">
    <name type="scientific">Sporofaciens musculi</name>
    <dbReference type="NCBI Taxonomy" id="2681861"/>
    <lineage>
        <taxon>Bacteria</taxon>
        <taxon>Bacillati</taxon>
        <taxon>Bacillota</taxon>
        <taxon>Clostridia</taxon>
        <taxon>Lachnospirales</taxon>
        <taxon>Lachnospiraceae</taxon>
        <taxon>Sporofaciens</taxon>
    </lineage>
</organism>
<accession>A0A7X3MME1</accession>
<keyword evidence="1" id="KW-0614">Plasmid</keyword>
<keyword evidence="2" id="KW-1185">Reference proteome</keyword>
<dbReference type="EMBL" id="WUQX01000003">
    <property type="protein sequence ID" value="MXP79034.1"/>
    <property type="molecule type" value="Genomic_DNA"/>
</dbReference>
<gene>
    <name evidence="1" type="ORF">GN277_28135</name>
</gene>
<name>A0A7X3MME1_9FIRM</name>
<evidence type="ECO:0000313" key="2">
    <source>
        <dbReference type="Proteomes" id="UP000460412"/>
    </source>
</evidence>
<dbReference type="Proteomes" id="UP000460412">
    <property type="component" value="Unassembled WGS sequence"/>
</dbReference>
<evidence type="ECO:0000313" key="1">
    <source>
        <dbReference type="EMBL" id="MXP79034.1"/>
    </source>
</evidence>
<proteinExistence type="predicted"/>
<protein>
    <submittedName>
        <fullName evidence="1">Uncharacterized protein</fullName>
    </submittedName>
</protein>
<dbReference type="AlphaFoldDB" id="A0A7X3MME1"/>
<dbReference type="RefSeq" id="WP_159757552.1">
    <property type="nucleotide sequence ID" value="NZ_WUQX01000003.1"/>
</dbReference>
<comment type="caution">
    <text evidence="1">The sequence shown here is derived from an EMBL/GenBank/DDBJ whole genome shotgun (WGS) entry which is preliminary data.</text>
</comment>